<evidence type="ECO:0000313" key="1">
    <source>
        <dbReference type="EMBL" id="MBV0933333.1"/>
    </source>
</evidence>
<comment type="caution">
    <text evidence="1">The sequence shown here is derived from an EMBL/GenBank/DDBJ whole genome shotgun (WGS) entry which is preliminary data.</text>
</comment>
<gene>
    <name evidence="1" type="ORF">KTN04_08280</name>
</gene>
<organism evidence="1 2">
    <name type="scientific">Marinobacterium weihaiense</name>
    <dbReference type="NCBI Taxonomy" id="2851016"/>
    <lineage>
        <taxon>Bacteria</taxon>
        <taxon>Pseudomonadati</taxon>
        <taxon>Pseudomonadota</taxon>
        <taxon>Gammaproteobacteria</taxon>
        <taxon>Oceanospirillales</taxon>
        <taxon>Oceanospirillaceae</taxon>
        <taxon>Marinobacterium</taxon>
    </lineage>
</organism>
<evidence type="ECO:0000313" key="2">
    <source>
        <dbReference type="Proteomes" id="UP000755551"/>
    </source>
</evidence>
<proteinExistence type="predicted"/>
<protein>
    <recommendedName>
        <fullName evidence="3">Lysozyme</fullName>
    </recommendedName>
</protein>
<evidence type="ECO:0008006" key="3">
    <source>
        <dbReference type="Google" id="ProtNLM"/>
    </source>
</evidence>
<dbReference type="RefSeq" id="WP_217334751.1">
    <property type="nucleotide sequence ID" value="NZ_JAHQZT010000008.1"/>
</dbReference>
<reference evidence="1 2" key="1">
    <citation type="submission" date="2021-06" db="EMBL/GenBank/DDBJ databases">
        <title>Bacterium isolated from marine sediment.</title>
        <authorList>
            <person name="Zhu K.-L."/>
            <person name="Du Z.-J."/>
            <person name="Liang Q.-Y."/>
        </authorList>
    </citation>
    <scope>NUCLEOTIDE SEQUENCE [LARGE SCALE GENOMIC DNA]</scope>
    <source>
        <strain evidence="1 2">A346</strain>
    </source>
</reference>
<dbReference type="EMBL" id="JAHQZT010000008">
    <property type="protein sequence ID" value="MBV0933333.1"/>
    <property type="molecule type" value="Genomic_DNA"/>
</dbReference>
<accession>A0ABS6MAL8</accession>
<sequence>MHPPLPFIDQLLLQLEQQEGRIAHMYRDTRGFITIGVGHLLTSEHDALALPLVHRDSGLPASADTIRAEYRKLATRPYGQRYGASSFAAHTRLDLPDPEIDNLTQRHIAGFHQELGGLYGRAHFSAMPERVQLALFDMIFNLGLPKLQHGFPRFNRHIRNGDWPAAARESHRRGISEARNQHVQDLLSG</sequence>
<name>A0ABS6MAL8_9GAMM</name>
<dbReference type="Proteomes" id="UP000755551">
    <property type="component" value="Unassembled WGS sequence"/>
</dbReference>
<keyword evidence="2" id="KW-1185">Reference proteome</keyword>